<dbReference type="EMBL" id="RWGY01000048">
    <property type="protein sequence ID" value="TVU06756.1"/>
    <property type="molecule type" value="Genomic_DNA"/>
</dbReference>
<evidence type="ECO:0000313" key="3">
    <source>
        <dbReference type="Proteomes" id="UP000324897"/>
    </source>
</evidence>
<accession>A0A5J9T5U4</accession>
<comment type="caution">
    <text evidence="2">The sequence shown here is derived from an EMBL/GenBank/DDBJ whole genome shotgun (WGS) entry which is preliminary data.</text>
</comment>
<dbReference type="Proteomes" id="UP000324897">
    <property type="component" value="Unassembled WGS sequence"/>
</dbReference>
<reference evidence="2 3" key="1">
    <citation type="journal article" date="2019" name="Sci. Rep.">
        <title>A high-quality genome of Eragrostis curvula grass provides insights into Poaceae evolution and supports new strategies to enhance forage quality.</title>
        <authorList>
            <person name="Carballo J."/>
            <person name="Santos B.A.C.M."/>
            <person name="Zappacosta D."/>
            <person name="Garbus I."/>
            <person name="Selva J.P."/>
            <person name="Gallo C.A."/>
            <person name="Diaz A."/>
            <person name="Albertini E."/>
            <person name="Caccamo M."/>
            <person name="Echenique V."/>
        </authorList>
    </citation>
    <scope>NUCLEOTIDE SEQUENCE [LARGE SCALE GENOMIC DNA]</scope>
    <source>
        <strain evidence="3">cv. Victoria</strain>
        <tissue evidence="2">Leaf</tissue>
    </source>
</reference>
<feature type="region of interest" description="Disordered" evidence="1">
    <location>
        <begin position="1"/>
        <end position="23"/>
    </location>
</feature>
<gene>
    <name evidence="2" type="ORF">EJB05_47545</name>
</gene>
<organism evidence="2 3">
    <name type="scientific">Eragrostis curvula</name>
    <name type="common">weeping love grass</name>
    <dbReference type="NCBI Taxonomy" id="38414"/>
    <lineage>
        <taxon>Eukaryota</taxon>
        <taxon>Viridiplantae</taxon>
        <taxon>Streptophyta</taxon>
        <taxon>Embryophyta</taxon>
        <taxon>Tracheophyta</taxon>
        <taxon>Spermatophyta</taxon>
        <taxon>Magnoliopsida</taxon>
        <taxon>Liliopsida</taxon>
        <taxon>Poales</taxon>
        <taxon>Poaceae</taxon>
        <taxon>PACMAD clade</taxon>
        <taxon>Chloridoideae</taxon>
        <taxon>Eragrostideae</taxon>
        <taxon>Eragrostidinae</taxon>
        <taxon>Eragrostis</taxon>
    </lineage>
</organism>
<sequence length="143" mass="15910">MATSRSWHNRARPPEPPHLSPTLASSSRFSAGATLLLLNAPVAMDLRLRLLLILGLFHRTHLLSAWFSSSTGWLANMRSKACYLPLVLAHQVQDSSDFGSMIRDSNAGYQSADMLDDEGTSAIQSIQPWKRREFVVTIAIYLN</sequence>
<proteinExistence type="predicted"/>
<evidence type="ECO:0000256" key="1">
    <source>
        <dbReference type="SAM" id="MobiDB-lite"/>
    </source>
</evidence>
<dbReference type="Gramene" id="TVU06756">
    <property type="protein sequence ID" value="TVU06756"/>
    <property type="gene ID" value="EJB05_47545"/>
</dbReference>
<protein>
    <submittedName>
        <fullName evidence="2">Uncharacterized protein</fullName>
    </submittedName>
</protein>
<keyword evidence="3" id="KW-1185">Reference proteome</keyword>
<feature type="non-terminal residue" evidence="2">
    <location>
        <position position="1"/>
    </location>
</feature>
<name>A0A5J9T5U4_9POAL</name>
<evidence type="ECO:0000313" key="2">
    <source>
        <dbReference type="EMBL" id="TVU06756.1"/>
    </source>
</evidence>
<dbReference type="AlphaFoldDB" id="A0A5J9T5U4"/>